<dbReference type="WBParaSite" id="PSAMB.scaffold3384size18505.g21271.t1">
    <property type="protein sequence ID" value="PSAMB.scaffold3384size18505.g21271.t1"/>
    <property type="gene ID" value="PSAMB.scaffold3384size18505.g21271"/>
</dbReference>
<keyword evidence="2" id="KW-1185">Reference proteome</keyword>
<protein>
    <submittedName>
        <fullName evidence="3">Uncharacterized protein</fullName>
    </submittedName>
</protein>
<feature type="region of interest" description="Disordered" evidence="1">
    <location>
        <begin position="81"/>
        <end position="113"/>
    </location>
</feature>
<evidence type="ECO:0000313" key="3">
    <source>
        <dbReference type="WBParaSite" id="PSAMB.scaffold3384size18505.g21271.t1"/>
    </source>
</evidence>
<sequence>MTQQRDVPMNYLGIPEHLSRAASRESFASDASVISFSSLATEMRHHGRRRSQEDLLDMDDPEMVKYRDEILDKMLESQSLALPKTTLSGRNKRSTQQRQTTRNGQGRAANANDSDEELLLECANFDPKMRGTLYKSFSMSDITGVVLPTTSRSTGGPIKHCSSQAWLPSGYVLMLQCRRRHLEDFQRRDAGVSEPFTPTEEAATPDNCFSLEQVLSGTIGKVDVFGDEISVGGSSETRRATSVENVAGLSHRGQQHPFSRRLRVSKQLGRRLRDDLMRKLRLSTKSDQKSVTKVDLERDKGRPVTNQERNFMIFHWLQSLDDDSNAQD</sequence>
<proteinExistence type="predicted"/>
<dbReference type="Proteomes" id="UP000887566">
    <property type="component" value="Unplaced"/>
</dbReference>
<accession>A0A914W832</accession>
<evidence type="ECO:0000313" key="2">
    <source>
        <dbReference type="Proteomes" id="UP000887566"/>
    </source>
</evidence>
<evidence type="ECO:0000256" key="1">
    <source>
        <dbReference type="SAM" id="MobiDB-lite"/>
    </source>
</evidence>
<reference evidence="3" key="1">
    <citation type="submission" date="2022-11" db="UniProtKB">
        <authorList>
            <consortium name="WormBaseParasite"/>
        </authorList>
    </citation>
    <scope>IDENTIFICATION</scope>
</reference>
<name>A0A914W832_9BILA</name>
<dbReference type="AlphaFoldDB" id="A0A914W832"/>
<organism evidence="2 3">
    <name type="scientific">Plectus sambesii</name>
    <dbReference type="NCBI Taxonomy" id="2011161"/>
    <lineage>
        <taxon>Eukaryota</taxon>
        <taxon>Metazoa</taxon>
        <taxon>Ecdysozoa</taxon>
        <taxon>Nematoda</taxon>
        <taxon>Chromadorea</taxon>
        <taxon>Plectida</taxon>
        <taxon>Plectina</taxon>
        <taxon>Plectoidea</taxon>
        <taxon>Plectidae</taxon>
        <taxon>Plectus</taxon>
    </lineage>
</organism>